<dbReference type="OrthoDB" id="9815501at2"/>
<dbReference type="PATRIC" id="fig|1219045.3.peg.2682"/>
<organism evidence="2 3">
    <name type="scientific">Sphingobium herbicidovorans (strain ATCC 700291 / DSM 11019 / CCUG 56400 / KCTC 2939 / LMG 18315 / NBRC 16415 / MH)</name>
    <name type="common">Sphingomonas herbicidovorans</name>
    <dbReference type="NCBI Taxonomy" id="1219045"/>
    <lineage>
        <taxon>Bacteria</taxon>
        <taxon>Pseudomonadati</taxon>
        <taxon>Pseudomonadota</taxon>
        <taxon>Alphaproteobacteria</taxon>
        <taxon>Sphingomonadales</taxon>
        <taxon>Sphingomonadaceae</taxon>
        <taxon>Sphingobium</taxon>
    </lineage>
</organism>
<proteinExistence type="predicted"/>
<protein>
    <submittedName>
        <fullName evidence="2">CopG family transcripitonal regulator</fullName>
    </submittedName>
</protein>
<reference evidence="2" key="1">
    <citation type="submission" date="2014-08" db="EMBL/GenBank/DDBJ databases">
        <title>Draft genome sequences of Sphingobium herbicidovorans.</title>
        <authorList>
            <person name="Gan H.M."/>
            <person name="Gan H.Y."/>
            <person name="Savka M.A."/>
        </authorList>
    </citation>
    <scope>NUCLEOTIDE SEQUENCE [LARGE SCALE GENOMIC DNA]</scope>
    <source>
        <strain evidence="2">NBRC 16415</strain>
    </source>
</reference>
<evidence type="ECO:0000313" key="3">
    <source>
        <dbReference type="Proteomes" id="UP000024284"/>
    </source>
</evidence>
<keyword evidence="3" id="KW-1185">Reference proteome</keyword>
<evidence type="ECO:0000256" key="1">
    <source>
        <dbReference type="SAM" id="MobiDB-lite"/>
    </source>
</evidence>
<name>A0A086P812_SPHHM</name>
<accession>A0A086P812</accession>
<sequence>MTQIGGVPDMHDEDDYPYDNPVSRAQAESLREQARAGGLRFEAYLPPALADWLLEPIERGMFADPSEAVFAIVGNFRDLEPHRDLRDALLRRLLQAAVDDPRPGTPHEQVQAEMARRRVEPRAVPARWRREG</sequence>
<dbReference type="eggNOG" id="ENOG5034B6D">
    <property type="taxonomic scope" value="Bacteria"/>
</dbReference>
<feature type="region of interest" description="Disordered" evidence="1">
    <location>
        <begin position="1"/>
        <end position="31"/>
    </location>
</feature>
<dbReference type="STRING" id="76947.GCA_002080435_04224"/>
<dbReference type="RefSeq" id="WP_037466900.1">
    <property type="nucleotide sequence ID" value="NZ_BCZD01000033.1"/>
</dbReference>
<evidence type="ECO:0000313" key="2">
    <source>
        <dbReference type="EMBL" id="KFG89530.1"/>
    </source>
</evidence>
<dbReference type="Proteomes" id="UP000024284">
    <property type="component" value="Unassembled WGS sequence"/>
</dbReference>
<dbReference type="AlphaFoldDB" id="A0A086P812"/>
<gene>
    <name evidence="2" type="ORF">BV98_002648</name>
</gene>
<comment type="caution">
    <text evidence="2">The sequence shown here is derived from an EMBL/GenBank/DDBJ whole genome shotgun (WGS) entry which is preliminary data.</text>
</comment>
<dbReference type="Gene3D" id="6.20.450.20">
    <property type="match status" value="1"/>
</dbReference>
<dbReference type="EMBL" id="JFZA02000024">
    <property type="protein sequence ID" value="KFG89530.1"/>
    <property type="molecule type" value="Genomic_DNA"/>
</dbReference>